<keyword evidence="1" id="KW-0472">Membrane</keyword>
<name>A0A5S9F3M6_UABAM</name>
<keyword evidence="1" id="KW-0812">Transmembrane</keyword>
<keyword evidence="3" id="KW-1185">Reference proteome</keyword>
<dbReference type="EMBL" id="AP019860">
    <property type="protein sequence ID" value="BBM84303.1"/>
    <property type="molecule type" value="Genomic_DNA"/>
</dbReference>
<protein>
    <submittedName>
        <fullName evidence="2">Uncharacterized protein</fullName>
    </submittedName>
</protein>
<evidence type="ECO:0000256" key="1">
    <source>
        <dbReference type="SAM" id="Phobius"/>
    </source>
</evidence>
<accession>A0A5S9F3M6</accession>
<feature type="transmembrane region" description="Helical" evidence="1">
    <location>
        <begin position="180"/>
        <end position="198"/>
    </location>
</feature>
<keyword evidence="1" id="KW-1133">Transmembrane helix</keyword>
<feature type="transmembrane region" description="Helical" evidence="1">
    <location>
        <begin position="71"/>
        <end position="96"/>
    </location>
</feature>
<dbReference type="OrthoDB" id="260214at2"/>
<organism evidence="2 3">
    <name type="scientific">Uabimicrobium amorphum</name>
    <dbReference type="NCBI Taxonomy" id="2596890"/>
    <lineage>
        <taxon>Bacteria</taxon>
        <taxon>Pseudomonadati</taxon>
        <taxon>Planctomycetota</taxon>
        <taxon>Candidatus Uabimicrobiia</taxon>
        <taxon>Candidatus Uabimicrobiales</taxon>
        <taxon>Candidatus Uabimicrobiaceae</taxon>
        <taxon>Candidatus Uabimicrobium</taxon>
    </lineage>
</organism>
<feature type="transmembrane region" description="Helical" evidence="1">
    <location>
        <begin position="20"/>
        <end position="40"/>
    </location>
</feature>
<dbReference type="RefSeq" id="WP_151968465.1">
    <property type="nucleotide sequence ID" value="NZ_AP019860.1"/>
</dbReference>
<feature type="transmembrane region" description="Helical" evidence="1">
    <location>
        <begin position="116"/>
        <end position="141"/>
    </location>
</feature>
<dbReference type="KEGG" id="uam:UABAM_02660"/>
<gene>
    <name evidence="2" type="ORF">UABAM_02660</name>
</gene>
<evidence type="ECO:0000313" key="2">
    <source>
        <dbReference type="EMBL" id="BBM84303.1"/>
    </source>
</evidence>
<feature type="transmembrane region" description="Helical" evidence="1">
    <location>
        <begin position="153"/>
        <end position="173"/>
    </location>
</feature>
<dbReference type="GO" id="GO:0005886">
    <property type="term" value="C:plasma membrane"/>
    <property type="evidence" value="ECO:0007669"/>
    <property type="project" value="UniProtKB-SubCell"/>
</dbReference>
<evidence type="ECO:0000313" key="3">
    <source>
        <dbReference type="Proteomes" id="UP000326354"/>
    </source>
</evidence>
<sequence length="270" mass="30288">MKFLAIFIDTFREIRDKKMVIAFGIITAMFAGTYLFAISVTKLDNGKVEVSSFAGKSAIDGVKFVEQQMVLFSQIIGGTLIFLFIIAFAFVMANLLKPGTLDLHLSKPLWRSQLLLYKFFACTLSVFVLMLVMGGTLWGILSFKAGVITFQPFLSIVMIPLVFAIAFSLIVFCCVFTRGAGAGISAYLVYAYLLETVLQSREFIKHQIGNDTFSFIMDMSYHILPKIRECMAIFIQLNVSNVDWYPLTSSLIFMVVTLAISCVIFESKDY</sequence>
<reference evidence="2 3" key="1">
    <citation type="submission" date="2019-08" db="EMBL/GenBank/DDBJ databases">
        <title>Complete genome sequence of Candidatus Uab amorphum.</title>
        <authorList>
            <person name="Shiratori T."/>
            <person name="Suzuki S."/>
            <person name="Kakizawa Y."/>
            <person name="Ishida K."/>
        </authorList>
    </citation>
    <scope>NUCLEOTIDE SEQUENCE [LARGE SCALE GENOMIC DNA]</scope>
    <source>
        <strain evidence="2 3">SRT547</strain>
    </source>
</reference>
<proteinExistence type="predicted"/>
<dbReference type="Proteomes" id="UP000326354">
    <property type="component" value="Chromosome"/>
</dbReference>
<dbReference type="AlphaFoldDB" id="A0A5S9F3M6"/>
<dbReference type="GO" id="GO:0140359">
    <property type="term" value="F:ABC-type transporter activity"/>
    <property type="evidence" value="ECO:0007669"/>
    <property type="project" value="InterPro"/>
</dbReference>
<feature type="transmembrane region" description="Helical" evidence="1">
    <location>
        <begin position="244"/>
        <end position="265"/>
    </location>
</feature>
<dbReference type="Pfam" id="PF12679">
    <property type="entry name" value="ABC2_membrane_2"/>
    <property type="match status" value="1"/>
</dbReference>